<keyword evidence="6" id="KW-0863">Zinc-finger</keyword>
<evidence type="ECO:0000256" key="2">
    <source>
        <dbReference type="ARBA" id="ARBA00022782"/>
    </source>
</evidence>
<evidence type="ECO:0000313" key="10">
    <source>
        <dbReference type="EMBL" id="CAD7242803.1"/>
    </source>
</evidence>
<keyword evidence="3" id="KW-0524">Neurogenesis</keyword>
<dbReference type="InterPro" id="IPR013087">
    <property type="entry name" value="Znf_C2H2_type"/>
</dbReference>
<dbReference type="InterPro" id="IPR013083">
    <property type="entry name" value="Znf_RING/FYVE/PHD"/>
</dbReference>
<dbReference type="InterPro" id="IPR011333">
    <property type="entry name" value="SKP1/BTB/POZ_sf"/>
</dbReference>
<dbReference type="GO" id="GO:0016199">
    <property type="term" value="P:axon midline choice point recognition"/>
    <property type="evidence" value="ECO:0007669"/>
    <property type="project" value="UniProtKB-ARBA"/>
</dbReference>
<keyword evidence="6" id="KW-0479">Metal-binding</keyword>
<dbReference type="GO" id="GO:0035167">
    <property type="term" value="P:larval lymph gland hemopoiesis"/>
    <property type="evidence" value="ECO:0007669"/>
    <property type="project" value="UniProtKB-ARBA"/>
</dbReference>
<keyword evidence="11" id="KW-1185">Reference proteome</keyword>
<dbReference type="AlphaFoldDB" id="A0A7R8X914"/>
<dbReference type="GO" id="GO:0008270">
    <property type="term" value="F:zinc ion binding"/>
    <property type="evidence" value="ECO:0007669"/>
    <property type="project" value="UniProtKB-KW"/>
</dbReference>
<dbReference type="EMBL" id="LR899836">
    <property type="protein sequence ID" value="CAD7242803.1"/>
    <property type="molecule type" value="Genomic_DNA"/>
</dbReference>
<dbReference type="GO" id="GO:0005634">
    <property type="term" value="C:nucleus"/>
    <property type="evidence" value="ECO:0007669"/>
    <property type="project" value="TreeGrafter"/>
</dbReference>
<dbReference type="PROSITE" id="PS50157">
    <property type="entry name" value="ZINC_FINGER_C2H2_2"/>
    <property type="match status" value="1"/>
</dbReference>
<keyword evidence="2" id="KW-0221">Differentiation</keyword>
<dbReference type="Gene3D" id="3.30.40.10">
    <property type="entry name" value="Zinc/RING finger domain, C3HC4 (zinc finger)"/>
    <property type="match status" value="1"/>
</dbReference>
<organism evidence="10">
    <name type="scientific">Darwinula stevensoni</name>
    <dbReference type="NCBI Taxonomy" id="69355"/>
    <lineage>
        <taxon>Eukaryota</taxon>
        <taxon>Metazoa</taxon>
        <taxon>Ecdysozoa</taxon>
        <taxon>Arthropoda</taxon>
        <taxon>Crustacea</taxon>
        <taxon>Oligostraca</taxon>
        <taxon>Ostracoda</taxon>
        <taxon>Podocopa</taxon>
        <taxon>Podocopida</taxon>
        <taxon>Darwinulocopina</taxon>
        <taxon>Darwinuloidea</taxon>
        <taxon>Darwinulidae</taxon>
        <taxon>Darwinula</taxon>
    </lineage>
</organism>
<dbReference type="PROSITE" id="PS50097">
    <property type="entry name" value="BTB"/>
    <property type="match status" value="1"/>
</dbReference>
<evidence type="ECO:0000256" key="5">
    <source>
        <dbReference type="ARBA" id="ARBA00037382"/>
    </source>
</evidence>
<accession>A0A7R8X914</accession>
<dbReference type="SUPFAM" id="SSF54695">
    <property type="entry name" value="POZ domain"/>
    <property type="match status" value="1"/>
</dbReference>
<dbReference type="EMBL" id="CAJPEV010000319">
    <property type="protein sequence ID" value="CAG0883919.1"/>
    <property type="molecule type" value="Genomic_DNA"/>
</dbReference>
<dbReference type="InterPro" id="IPR051095">
    <property type="entry name" value="Dros_DevTransReg"/>
</dbReference>
<dbReference type="CDD" id="cd18315">
    <property type="entry name" value="BTB_POZ_BAB-like"/>
    <property type="match status" value="1"/>
</dbReference>
<evidence type="ECO:0000313" key="11">
    <source>
        <dbReference type="Proteomes" id="UP000677054"/>
    </source>
</evidence>
<dbReference type="Pfam" id="PF00651">
    <property type="entry name" value="BTB"/>
    <property type="match status" value="1"/>
</dbReference>
<feature type="domain" description="C2H2-type" evidence="9">
    <location>
        <begin position="444"/>
        <end position="471"/>
    </location>
</feature>
<evidence type="ECO:0000256" key="7">
    <source>
        <dbReference type="SAM" id="MobiDB-lite"/>
    </source>
</evidence>
<evidence type="ECO:0000259" key="9">
    <source>
        <dbReference type="PROSITE" id="PS50157"/>
    </source>
</evidence>
<feature type="domain" description="BTB" evidence="8">
    <location>
        <begin position="179"/>
        <end position="244"/>
    </location>
</feature>
<evidence type="ECO:0000256" key="3">
    <source>
        <dbReference type="ARBA" id="ARBA00022902"/>
    </source>
</evidence>
<dbReference type="SUPFAM" id="SSF57667">
    <property type="entry name" value="beta-beta-alpha zinc fingers"/>
    <property type="match status" value="1"/>
</dbReference>
<dbReference type="InterPro" id="IPR000210">
    <property type="entry name" value="BTB/POZ_dom"/>
</dbReference>
<evidence type="ECO:0000256" key="1">
    <source>
        <dbReference type="ARBA" id="ARBA00022473"/>
    </source>
</evidence>
<dbReference type="Pfam" id="PF13920">
    <property type="entry name" value="zf-C3HC4_3"/>
    <property type="match status" value="1"/>
</dbReference>
<proteinExistence type="predicted"/>
<name>A0A7R8X914_9CRUS</name>
<evidence type="ECO:0000256" key="6">
    <source>
        <dbReference type="PROSITE-ProRule" id="PRU00042"/>
    </source>
</evidence>
<evidence type="ECO:0000256" key="4">
    <source>
        <dbReference type="ARBA" id="ARBA00023242"/>
    </source>
</evidence>
<dbReference type="OrthoDB" id="6077919at2759"/>
<dbReference type="GO" id="GO:0045467">
    <property type="term" value="P:R7 cell development"/>
    <property type="evidence" value="ECO:0007669"/>
    <property type="project" value="UniProtKB-ARBA"/>
</dbReference>
<dbReference type="GO" id="GO:0007526">
    <property type="term" value="P:larval somatic muscle development"/>
    <property type="evidence" value="ECO:0007669"/>
    <property type="project" value="UniProtKB-ARBA"/>
</dbReference>
<dbReference type="Proteomes" id="UP000677054">
    <property type="component" value="Unassembled WGS sequence"/>
</dbReference>
<comment type="function">
    <text evidence="5">Putative transcription factor required for axon growth and guidance in the central and peripheral nervous systems. Repels CNS axons away from the midline by promoting the expression of the midline repellent sli and its receptor robo.</text>
</comment>
<protein>
    <submittedName>
        <fullName evidence="10">Uncharacterized protein</fullName>
    </submittedName>
</protein>
<dbReference type="SMART" id="SM00225">
    <property type="entry name" value="BTB"/>
    <property type="match status" value="1"/>
</dbReference>
<feature type="region of interest" description="Disordered" evidence="7">
    <location>
        <begin position="301"/>
        <end position="361"/>
    </location>
</feature>
<dbReference type="GO" id="GO:0006357">
    <property type="term" value="P:regulation of transcription by RNA polymerase II"/>
    <property type="evidence" value="ECO:0007669"/>
    <property type="project" value="TreeGrafter"/>
</dbReference>
<dbReference type="GO" id="GO:0008406">
    <property type="term" value="P:gonad development"/>
    <property type="evidence" value="ECO:0007669"/>
    <property type="project" value="UniProtKB-ARBA"/>
</dbReference>
<reference evidence="10" key="1">
    <citation type="submission" date="2020-11" db="EMBL/GenBank/DDBJ databases">
        <authorList>
            <person name="Tran Van P."/>
        </authorList>
    </citation>
    <scope>NUCLEOTIDE SEQUENCE</scope>
</reference>
<keyword evidence="6" id="KW-0862">Zinc</keyword>
<dbReference type="GO" id="GO:0045476">
    <property type="term" value="P:nurse cell apoptotic process"/>
    <property type="evidence" value="ECO:0007669"/>
    <property type="project" value="UniProtKB-ARBA"/>
</dbReference>
<dbReference type="Gene3D" id="3.30.710.10">
    <property type="entry name" value="Potassium Channel Kv1.1, Chain A"/>
    <property type="match status" value="1"/>
</dbReference>
<gene>
    <name evidence="10" type="ORF">DSTB1V02_LOCUS2748</name>
</gene>
<dbReference type="SMART" id="SM00355">
    <property type="entry name" value="ZnF_C2H2"/>
    <property type="match status" value="2"/>
</dbReference>
<feature type="compositionally biased region" description="Polar residues" evidence="7">
    <location>
        <begin position="332"/>
        <end position="345"/>
    </location>
</feature>
<keyword evidence="1" id="KW-0217">Developmental protein</keyword>
<sequence length="505" mass="55795">MEHGVVIPCEFCCKVFPLEEVAEHEAACCDNPGSVPEELDNFWPCCSEEEQCVKAIAVGDCNQAGVEATKHGCHADDGQLTEVNNLIDGLCSTLDSLQTEKEGAGTPAGGTASDRPCTICLTAPRNCVILSCAHVVTCLECGSNRKRHIMSNKYNLKWNTHHGETFASFETLRHREMFVDVTLSCNGQFLKAHKLVLCAGSGYFERILNKDGTGIPTIHFYGIEIHLLKFLVEFMYCGEVEVPEMDLEKFIEVAENLEVKGLKGDKSKSSGSHNAVGGTTIPVSDVHDALAHKRKSNVHSWQEFGESQFPPTKVPRSQAPVTQGRQHLVRPHSQQSKTALLPSTSEAHKSPSEPTRSASAEEVLIKDEEEEEDEVIDIPDVMNSTSAAAEQEELDHASLYAPEGVEGEPEAPLNIPSEVDPQTVTYVQSFIWCGKMKTTGTKLYFCPVCPYVTTRKCNAESHSRKHSKEKPFQCPVCFKFFTAMSSMKTHCGIQHPFHHEKLQMQ</sequence>
<dbReference type="GO" id="GO:0007464">
    <property type="term" value="P:R3/R4 cell fate commitment"/>
    <property type="evidence" value="ECO:0007669"/>
    <property type="project" value="UniProtKB-ARBA"/>
</dbReference>
<dbReference type="PANTHER" id="PTHR23110:SF111">
    <property type="entry name" value="LONGITUDINALS LACKING PROTEIN, ISOFORMS F_I_K_T"/>
    <property type="match status" value="1"/>
</dbReference>
<dbReference type="PANTHER" id="PTHR23110">
    <property type="entry name" value="BTB DOMAIN TRANSCRIPTION FACTOR"/>
    <property type="match status" value="1"/>
</dbReference>
<dbReference type="PROSITE" id="PS00028">
    <property type="entry name" value="ZINC_FINGER_C2H2_1"/>
    <property type="match status" value="1"/>
</dbReference>
<keyword evidence="4" id="KW-0539">Nucleus</keyword>
<dbReference type="GO" id="GO:0048813">
    <property type="term" value="P:dendrite morphogenesis"/>
    <property type="evidence" value="ECO:0007669"/>
    <property type="project" value="UniProtKB-ARBA"/>
</dbReference>
<dbReference type="InterPro" id="IPR036236">
    <property type="entry name" value="Znf_C2H2_sf"/>
</dbReference>
<evidence type="ECO:0000259" key="8">
    <source>
        <dbReference type="PROSITE" id="PS50097"/>
    </source>
</evidence>
<dbReference type="Gene3D" id="3.30.160.60">
    <property type="entry name" value="Classic Zinc Finger"/>
    <property type="match status" value="2"/>
</dbReference>